<sequence>MTSCWMHDLPTGPAPAVVPARAIRPGDAGRLAAVLGPGLHAAFDGCLSETLPAGLAELVGRLDRPGALSDGARTGASRTMRHHQRPGGVPDRRAVGQSSGVPDSFERP</sequence>
<comment type="caution">
    <text evidence="2">The sequence shown here is derived from an EMBL/GenBank/DDBJ whole genome shotgun (WGS) entry which is preliminary data.</text>
</comment>
<keyword evidence="3" id="KW-1185">Reference proteome</keyword>
<accession>A0A0J6SDS3</accession>
<dbReference type="PATRIC" id="fig|298794.3.peg.2636"/>
<dbReference type="RefSeq" id="WP_048446988.1">
    <property type="nucleotide sequence ID" value="NZ_LABY01000186.1"/>
</dbReference>
<name>A0A0J6SDS3_9HYPH</name>
<evidence type="ECO:0000256" key="1">
    <source>
        <dbReference type="SAM" id="MobiDB-lite"/>
    </source>
</evidence>
<dbReference type="Proteomes" id="UP000035955">
    <property type="component" value="Unassembled WGS sequence"/>
</dbReference>
<evidence type="ECO:0000313" key="3">
    <source>
        <dbReference type="Proteomes" id="UP000035955"/>
    </source>
</evidence>
<feature type="region of interest" description="Disordered" evidence="1">
    <location>
        <begin position="65"/>
        <end position="108"/>
    </location>
</feature>
<reference evidence="2 3" key="1">
    <citation type="submission" date="2015-03" db="EMBL/GenBank/DDBJ databases">
        <title>Genome sequencing of Methylobacterium variabile DSM 16961.</title>
        <authorList>
            <person name="Chaudhry V."/>
            <person name="Patil P.B."/>
        </authorList>
    </citation>
    <scope>NUCLEOTIDE SEQUENCE [LARGE SCALE GENOMIC DNA]</scope>
    <source>
        <strain evidence="2 3">DSM 16961</strain>
    </source>
</reference>
<protein>
    <submittedName>
        <fullName evidence="2">Uncharacterized protein</fullName>
    </submittedName>
</protein>
<dbReference type="OrthoDB" id="8005528at2"/>
<organism evidence="2 3">
    <name type="scientific">Methylobacterium variabile</name>
    <dbReference type="NCBI Taxonomy" id="298794"/>
    <lineage>
        <taxon>Bacteria</taxon>
        <taxon>Pseudomonadati</taxon>
        <taxon>Pseudomonadota</taxon>
        <taxon>Alphaproteobacteria</taxon>
        <taxon>Hyphomicrobiales</taxon>
        <taxon>Methylobacteriaceae</taxon>
        <taxon>Methylobacterium</taxon>
    </lineage>
</organism>
<evidence type="ECO:0000313" key="2">
    <source>
        <dbReference type="EMBL" id="KMO31862.1"/>
    </source>
</evidence>
<dbReference type="AlphaFoldDB" id="A0A0J6SDS3"/>
<proteinExistence type="predicted"/>
<dbReference type="EMBL" id="LABY01000186">
    <property type="protein sequence ID" value="KMO31862.1"/>
    <property type="molecule type" value="Genomic_DNA"/>
</dbReference>
<gene>
    <name evidence="2" type="ORF">VQ02_25270</name>
</gene>